<evidence type="ECO:0000256" key="6">
    <source>
        <dbReference type="SAM" id="MobiDB-lite"/>
    </source>
</evidence>
<organism evidence="8 9">
    <name type="scientific">Conger conger</name>
    <name type="common">Conger eel</name>
    <name type="synonym">Muraena conger</name>
    <dbReference type="NCBI Taxonomy" id="82655"/>
    <lineage>
        <taxon>Eukaryota</taxon>
        <taxon>Metazoa</taxon>
        <taxon>Chordata</taxon>
        <taxon>Craniata</taxon>
        <taxon>Vertebrata</taxon>
        <taxon>Euteleostomi</taxon>
        <taxon>Actinopterygii</taxon>
        <taxon>Neopterygii</taxon>
        <taxon>Teleostei</taxon>
        <taxon>Anguilliformes</taxon>
        <taxon>Congridae</taxon>
        <taxon>Conger</taxon>
    </lineage>
</organism>
<evidence type="ECO:0000259" key="7">
    <source>
        <dbReference type="PROSITE" id="PS50157"/>
    </source>
</evidence>
<dbReference type="AlphaFoldDB" id="A0A9Q1I8F9"/>
<keyword evidence="1" id="KW-0479">Metal-binding</keyword>
<evidence type="ECO:0000256" key="3">
    <source>
        <dbReference type="ARBA" id="ARBA00022771"/>
    </source>
</evidence>
<evidence type="ECO:0000256" key="4">
    <source>
        <dbReference type="ARBA" id="ARBA00022833"/>
    </source>
</evidence>
<sequence>MNIQNYKEAVNLPAFHSKQNSFYELMKSHRNPATTYPAGLNPLFCFGCKETFSNRVSLEDHACTNVSYICTCGMVFQKYLEMKGHQLDHGDGELSRFLKNWNPMRRQEPEKVLTFDSFFETKVVIHPKRTNPMTEYVKSVTGSPTLKAASLEPSFARGATVDLRRRFLPVVRLHSGQAFEKGKKFRCRTCRLSFHRMNQLIEHHQFHTKEGVYGCLRCGLLLVSQVSLPTHHQCGTFFASPKTRYTLGRVLPRKPADQEGKTFFRCPWCPVAYQLEIQLRKHETLCRFGKNRAVNGLREKNMLRCSVCQGHFSSAKKIQEHRCPSQPDRVPQQVIGNKVHKHTEVPKASREQANQYLLPQRHQEEEVTFRFLSSRNLKSYPHQPPDTGGTGSHRITGEPLKMKGLGMAPISKPVIVEKGEVEIDEDCYVVESASTKASQPRP</sequence>
<evidence type="ECO:0000313" key="8">
    <source>
        <dbReference type="EMBL" id="KAJ8287668.1"/>
    </source>
</evidence>
<proteinExistence type="predicted"/>
<dbReference type="PROSITE" id="PS00028">
    <property type="entry name" value="ZINC_FINGER_C2H2_1"/>
    <property type="match status" value="1"/>
</dbReference>
<reference evidence="8" key="1">
    <citation type="journal article" date="2023" name="Science">
        <title>Genome structures resolve the early diversification of teleost fishes.</title>
        <authorList>
            <person name="Parey E."/>
            <person name="Louis A."/>
            <person name="Montfort J."/>
            <person name="Bouchez O."/>
            <person name="Roques C."/>
            <person name="Iampietro C."/>
            <person name="Lluch J."/>
            <person name="Castinel A."/>
            <person name="Donnadieu C."/>
            <person name="Desvignes T."/>
            <person name="Floi Bucao C."/>
            <person name="Jouanno E."/>
            <person name="Wen M."/>
            <person name="Mejri S."/>
            <person name="Dirks R."/>
            <person name="Jansen H."/>
            <person name="Henkel C."/>
            <person name="Chen W.J."/>
            <person name="Zahm M."/>
            <person name="Cabau C."/>
            <person name="Klopp C."/>
            <person name="Thompson A.W."/>
            <person name="Robinson-Rechavi M."/>
            <person name="Braasch I."/>
            <person name="Lecointre G."/>
            <person name="Bobe J."/>
            <person name="Postlethwait J.H."/>
            <person name="Berthelot C."/>
            <person name="Roest Crollius H."/>
            <person name="Guiguen Y."/>
        </authorList>
    </citation>
    <scope>NUCLEOTIDE SEQUENCE</scope>
    <source>
        <strain evidence="8">Concon-B</strain>
    </source>
</reference>
<keyword evidence="9" id="KW-1185">Reference proteome</keyword>
<dbReference type="EMBL" id="JAFJMO010000001">
    <property type="protein sequence ID" value="KAJ8287668.1"/>
    <property type="molecule type" value="Genomic_DNA"/>
</dbReference>
<feature type="domain" description="C2H2-type" evidence="7">
    <location>
        <begin position="185"/>
        <end position="212"/>
    </location>
</feature>
<dbReference type="SMART" id="SM00355">
    <property type="entry name" value="ZnF_C2H2"/>
    <property type="match status" value="4"/>
</dbReference>
<accession>A0A9Q1I8F9</accession>
<dbReference type="InterPro" id="IPR036236">
    <property type="entry name" value="Znf_C2H2_sf"/>
</dbReference>
<evidence type="ECO:0000256" key="2">
    <source>
        <dbReference type="ARBA" id="ARBA00022737"/>
    </source>
</evidence>
<protein>
    <recommendedName>
        <fullName evidence="7">C2H2-type domain-containing protein</fullName>
    </recommendedName>
</protein>
<keyword evidence="3 5" id="KW-0863">Zinc-finger</keyword>
<dbReference type="Proteomes" id="UP001152803">
    <property type="component" value="Unassembled WGS sequence"/>
</dbReference>
<dbReference type="GO" id="GO:0008270">
    <property type="term" value="F:zinc ion binding"/>
    <property type="evidence" value="ECO:0007669"/>
    <property type="project" value="UniProtKB-KW"/>
</dbReference>
<name>A0A9Q1I8F9_CONCO</name>
<keyword evidence="2" id="KW-0677">Repeat</keyword>
<dbReference type="PANTHER" id="PTHR24379:SF121">
    <property type="entry name" value="C2H2-TYPE DOMAIN-CONTAINING PROTEIN"/>
    <property type="match status" value="1"/>
</dbReference>
<dbReference type="PROSITE" id="PS50157">
    <property type="entry name" value="ZINC_FINGER_C2H2_2"/>
    <property type="match status" value="1"/>
</dbReference>
<dbReference type="SUPFAM" id="SSF57667">
    <property type="entry name" value="beta-beta-alpha zinc fingers"/>
    <property type="match status" value="1"/>
</dbReference>
<evidence type="ECO:0000256" key="5">
    <source>
        <dbReference type="PROSITE-ProRule" id="PRU00042"/>
    </source>
</evidence>
<dbReference type="OrthoDB" id="8636499at2759"/>
<gene>
    <name evidence="8" type="ORF">COCON_G00003270</name>
</gene>
<evidence type="ECO:0000256" key="1">
    <source>
        <dbReference type="ARBA" id="ARBA00022723"/>
    </source>
</evidence>
<dbReference type="Gene3D" id="3.30.160.60">
    <property type="entry name" value="Classic Zinc Finger"/>
    <property type="match status" value="1"/>
</dbReference>
<feature type="region of interest" description="Disordered" evidence="6">
    <location>
        <begin position="377"/>
        <end position="398"/>
    </location>
</feature>
<dbReference type="InterPro" id="IPR013087">
    <property type="entry name" value="Znf_C2H2_type"/>
</dbReference>
<keyword evidence="4" id="KW-0862">Zinc</keyword>
<evidence type="ECO:0000313" key="9">
    <source>
        <dbReference type="Proteomes" id="UP001152803"/>
    </source>
</evidence>
<comment type="caution">
    <text evidence="8">The sequence shown here is derived from an EMBL/GenBank/DDBJ whole genome shotgun (WGS) entry which is preliminary data.</text>
</comment>
<dbReference type="PANTHER" id="PTHR24379">
    <property type="entry name" value="KRAB AND ZINC FINGER DOMAIN-CONTAINING"/>
    <property type="match status" value="1"/>
</dbReference>